<proteinExistence type="predicted"/>
<organism evidence="2 3">
    <name type="scientific">Croceibacterium salegens</name>
    <dbReference type="NCBI Taxonomy" id="1737568"/>
    <lineage>
        <taxon>Bacteria</taxon>
        <taxon>Pseudomonadati</taxon>
        <taxon>Pseudomonadota</taxon>
        <taxon>Alphaproteobacteria</taxon>
        <taxon>Sphingomonadales</taxon>
        <taxon>Erythrobacteraceae</taxon>
        <taxon>Croceibacterium</taxon>
    </lineage>
</organism>
<keyword evidence="1" id="KW-0812">Transmembrane</keyword>
<dbReference type="Proteomes" id="UP000433652">
    <property type="component" value="Unassembled WGS sequence"/>
</dbReference>
<gene>
    <name evidence="2" type="ORF">GRI89_16465</name>
</gene>
<name>A0A6I4T0N7_9SPHN</name>
<feature type="transmembrane region" description="Helical" evidence="1">
    <location>
        <begin position="85"/>
        <end position="107"/>
    </location>
</feature>
<dbReference type="OrthoDB" id="7391939at2"/>
<accession>A0A6I4T0N7</accession>
<dbReference type="RefSeq" id="WP_159797952.1">
    <property type="nucleotide sequence ID" value="NZ_WTYM01000059.1"/>
</dbReference>
<dbReference type="EMBL" id="WTYM01000059">
    <property type="protein sequence ID" value="MXO61138.1"/>
    <property type="molecule type" value="Genomic_DNA"/>
</dbReference>
<comment type="caution">
    <text evidence="2">The sequence shown here is derived from an EMBL/GenBank/DDBJ whole genome shotgun (WGS) entry which is preliminary data.</text>
</comment>
<sequence length="132" mass="14149">MLIFTLPAVLEGGQVDALGIAIVTMPLWYSFGITFAAALVIGLPLTAILRRWDCETAVNYGVLGALFGFLIPVMTFGIASDWLGLALTLAVPGTLAGAITATTWGYWREGLRWASDPEPPDQPAKPIHDLIH</sequence>
<dbReference type="AlphaFoldDB" id="A0A6I4T0N7"/>
<evidence type="ECO:0000313" key="2">
    <source>
        <dbReference type="EMBL" id="MXO61138.1"/>
    </source>
</evidence>
<keyword evidence="1" id="KW-0472">Membrane</keyword>
<evidence type="ECO:0000313" key="3">
    <source>
        <dbReference type="Proteomes" id="UP000433652"/>
    </source>
</evidence>
<evidence type="ECO:0000256" key="1">
    <source>
        <dbReference type="SAM" id="Phobius"/>
    </source>
</evidence>
<keyword evidence="1" id="KW-1133">Transmembrane helix</keyword>
<keyword evidence="3" id="KW-1185">Reference proteome</keyword>
<reference evidence="2 3" key="1">
    <citation type="submission" date="2019-12" db="EMBL/GenBank/DDBJ databases">
        <title>Genomic-based taxomic classification of the family Erythrobacteraceae.</title>
        <authorList>
            <person name="Xu L."/>
        </authorList>
    </citation>
    <scope>NUCLEOTIDE SEQUENCE [LARGE SCALE GENOMIC DNA]</scope>
    <source>
        <strain evidence="2 3">MCCC 1K01500</strain>
    </source>
</reference>
<feature type="transmembrane region" description="Helical" evidence="1">
    <location>
        <begin position="60"/>
        <end position="79"/>
    </location>
</feature>
<protein>
    <submittedName>
        <fullName evidence="2">Uncharacterized protein</fullName>
    </submittedName>
</protein>
<feature type="transmembrane region" description="Helical" evidence="1">
    <location>
        <begin position="27"/>
        <end position="48"/>
    </location>
</feature>